<dbReference type="Gene3D" id="1.20.1540.10">
    <property type="entry name" value="Rhomboid-like"/>
    <property type="match status" value="1"/>
</dbReference>
<dbReference type="PANTHER" id="PTHR43066:SF5">
    <property type="entry name" value="RHOMBOID-LIKE PROTEIN 11, CHLOROPLASTIC-RELATED"/>
    <property type="match status" value="1"/>
</dbReference>
<accession>A0A369T964</accession>
<evidence type="ECO:0000256" key="1">
    <source>
        <dbReference type="ARBA" id="ARBA00004141"/>
    </source>
</evidence>
<evidence type="ECO:0000313" key="7">
    <source>
        <dbReference type="EMBL" id="RDD61871.1"/>
    </source>
</evidence>
<keyword evidence="4 5" id="KW-0472">Membrane</keyword>
<dbReference type="Pfam" id="PF01694">
    <property type="entry name" value="Rhomboid"/>
    <property type="match status" value="1"/>
</dbReference>
<evidence type="ECO:0000256" key="5">
    <source>
        <dbReference type="SAM" id="Phobius"/>
    </source>
</evidence>
<keyword evidence="3 5" id="KW-1133">Transmembrane helix</keyword>
<evidence type="ECO:0000256" key="3">
    <source>
        <dbReference type="ARBA" id="ARBA00022989"/>
    </source>
</evidence>
<dbReference type="GO" id="GO:0016020">
    <property type="term" value="C:membrane"/>
    <property type="evidence" value="ECO:0007669"/>
    <property type="project" value="UniProtKB-SubCell"/>
</dbReference>
<dbReference type="InterPro" id="IPR035952">
    <property type="entry name" value="Rhomboid-like_sf"/>
</dbReference>
<dbReference type="GO" id="GO:0004252">
    <property type="term" value="F:serine-type endopeptidase activity"/>
    <property type="evidence" value="ECO:0007669"/>
    <property type="project" value="InterPro"/>
</dbReference>
<reference evidence="7 8" key="1">
    <citation type="submission" date="2018-07" db="EMBL/GenBank/DDBJ databases">
        <title>Venubactetium sediminum gen. nov., sp. nov., isolated from a marine solar saltern.</title>
        <authorList>
            <person name="Wang S."/>
        </authorList>
    </citation>
    <scope>NUCLEOTIDE SEQUENCE [LARGE SCALE GENOMIC DNA]</scope>
    <source>
        <strain evidence="7 8">WD2A32</strain>
    </source>
</reference>
<keyword evidence="7" id="KW-0378">Hydrolase</keyword>
<feature type="transmembrane region" description="Helical" evidence="5">
    <location>
        <begin position="146"/>
        <end position="170"/>
    </location>
</feature>
<name>A0A369T964_9PROT</name>
<comment type="subcellular location">
    <subcellularLocation>
        <location evidence="1">Membrane</location>
        <topology evidence="1">Multi-pass membrane protein</topology>
    </subcellularLocation>
</comment>
<dbReference type="SUPFAM" id="SSF144091">
    <property type="entry name" value="Rhomboid-like"/>
    <property type="match status" value="1"/>
</dbReference>
<keyword evidence="2 5" id="KW-0812">Transmembrane</keyword>
<dbReference type="GO" id="GO:0006508">
    <property type="term" value="P:proteolysis"/>
    <property type="evidence" value="ECO:0007669"/>
    <property type="project" value="UniProtKB-KW"/>
</dbReference>
<evidence type="ECO:0000256" key="2">
    <source>
        <dbReference type="ARBA" id="ARBA00022692"/>
    </source>
</evidence>
<feature type="transmembrane region" description="Helical" evidence="5">
    <location>
        <begin position="272"/>
        <end position="289"/>
    </location>
</feature>
<dbReference type="EMBL" id="QPMH01000008">
    <property type="protein sequence ID" value="RDD61871.1"/>
    <property type="molecule type" value="Genomic_DNA"/>
</dbReference>
<dbReference type="RefSeq" id="WP_114582115.1">
    <property type="nucleotide sequence ID" value="NZ_QPMH01000008.1"/>
</dbReference>
<keyword evidence="7" id="KW-0645">Protease</keyword>
<gene>
    <name evidence="7" type="ORF">DRB17_10280</name>
</gene>
<protein>
    <submittedName>
        <fullName evidence="7">Rhomboid family intramembrane serine protease</fullName>
    </submittedName>
</protein>
<dbReference type="AlphaFoldDB" id="A0A369T964"/>
<dbReference type="Proteomes" id="UP000253941">
    <property type="component" value="Unassembled WGS sequence"/>
</dbReference>
<evidence type="ECO:0000256" key="4">
    <source>
        <dbReference type="ARBA" id="ARBA00023136"/>
    </source>
</evidence>
<keyword evidence="8" id="KW-1185">Reference proteome</keyword>
<feature type="domain" description="Peptidase S54 rhomboid" evidence="6">
    <location>
        <begin position="119"/>
        <end position="256"/>
    </location>
</feature>
<feature type="transmembrane region" description="Helical" evidence="5">
    <location>
        <begin position="182"/>
        <end position="203"/>
    </location>
</feature>
<comment type="caution">
    <text evidence="7">The sequence shown here is derived from an EMBL/GenBank/DDBJ whole genome shotgun (WGS) entry which is preliminary data.</text>
</comment>
<sequence>MAELIEVRRCGSRDEARQHGLVLTAVGIESYLVPQETGVALYVAETDADRAQEQLALYERENAAESPSWRPSGLGGHGLEAAMAYAAVLTFFFAAQGRGAFGIDWVAAGAAQAGQILDGAWWRTLTALSLHGDLAHLVANLAFGMVYAMLLAGLVGSGVTWFCIVLAGGLGNGLNAALQTATHTSIGASTSVFAALGLLAGFVQCARPAPWRPGLRRWAPIAGGVMLLAFLGFGGERTDIGAHIAGFVVGGGMGVALAFGGQRRLRSSRVQWVCGALACGLFALAWGAAVSG</sequence>
<evidence type="ECO:0000313" key="8">
    <source>
        <dbReference type="Proteomes" id="UP000253941"/>
    </source>
</evidence>
<dbReference type="InterPro" id="IPR022764">
    <property type="entry name" value="Peptidase_S54_rhomboid_dom"/>
</dbReference>
<evidence type="ECO:0000259" key="6">
    <source>
        <dbReference type="Pfam" id="PF01694"/>
    </source>
</evidence>
<dbReference type="PANTHER" id="PTHR43066">
    <property type="entry name" value="RHOMBOID-RELATED PROTEIN"/>
    <property type="match status" value="1"/>
</dbReference>
<feature type="transmembrane region" description="Helical" evidence="5">
    <location>
        <begin position="240"/>
        <end position="260"/>
    </location>
</feature>
<feature type="transmembrane region" description="Helical" evidence="5">
    <location>
        <begin position="215"/>
        <end position="234"/>
    </location>
</feature>
<proteinExistence type="predicted"/>
<organism evidence="7 8">
    <name type="scientific">Ferruginivarius sediminum</name>
    <dbReference type="NCBI Taxonomy" id="2661937"/>
    <lineage>
        <taxon>Bacteria</taxon>
        <taxon>Pseudomonadati</taxon>
        <taxon>Pseudomonadota</taxon>
        <taxon>Alphaproteobacteria</taxon>
        <taxon>Rhodospirillales</taxon>
        <taxon>Rhodospirillaceae</taxon>
        <taxon>Ferruginivarius</taxon>
    </lineage>
</organism>